<reference evidence="1" key="1">
    <citation type="journal article" date="2015" name="Nature">
        <title>Complex archaea that bridge the gap between prokaryotes and eukaryotes.</title>
        <authorList>
            <person name="Spang A."/>
            <person name="Saw J.H."/>
            <person name="Jorgensen S.L."/>
            <person name="Zaremba-Niedzwiedzka K."/>
            <person name="Martijn J."/>
            <person name="Lind A.E."/>
            <person name="van Eijk R."/>
            <person name="Schleper C."/>
            <person name="Guy L."/>
            <person name="Ettema T.J."/>
        </authorList>
    </citation>
    <scope>NUCLEOTIDE SEQUENCE</scope>
</reference>
<name>A0A0F9QVC3_9ZZZZ</name>
<accession>A0A0F9QVC3</accession>
<evidence type="ECO:0000313" key="1">
    <source>
        <dbReference type="EMBL" id="KKN46369.1"/>
    </source>
</evidence>
<gene>
    <name evidence="1" type="ORF">LCGC14_0673450</name>
</gene>
<dbReference type="EMBL" id="LAZR01001334">
    <property type="protein sequence ID" value="KKN46369.1"/>
    <property type="molecule type" value="Genomic_DNA"/>
</dbReference>
<protein>
    <submittedName>
        <fullName evidence="1">Uncharacterized protein</fullName>
    </submittedName>
</protein>
<organism evidence="1">
    <name type="scientific">marine sediment metagenome</name>
    <dbReference type="NCBI Taxonomy" id="412755"/>
    <lineage>
        <taxon>unclassified sequences</taxon>
        <taxon>metagenomes</taxon>
        <taxon>ecological metagenomes</taxon>
    </lineage>
</organism>
<dbReference type="AlphaFoldDB" id="A0A0F9QVC3"/>
<sequence>MKRQKDRHQQIVEEKMRRSPRYRQAYRKTLEKIDRAFVRQAYQDLKSGKCFPCGRRKKSGQSLCKSCYFSLPPKTRNALYKPEGYVAAYHLALLEIDCQKRSKQRAR</sequence>
<proteinExistence type="predicted"/>
<comment type="caution">
    <text evidence="1">The sequence shown here is derived from an EMBL/GenBank/DDBJ whole genome shotgun (WGS) entry which is preliminary data.</text>
</comment>